<dbReference type="EMBL" id="AONG01000020">
    <property type="protein sequence ID" value="KIQ67719.1"/>
    <property type="molecule type" value="Genomic_DNA"/>
</dbReference>
<protein>
    <submittedName>
        <fullName evidence="4">Periplasmic chaperone for outer membrane protein Skp</fullName>
    </submittedName>
</protein>
<dbReference type="Pfam" id="PF03938">
    <property type="entry name" value="OmpH"/>
    <property type="match status" value="1"/>
</dbReference>
<gene>
    <name evidence="4" type="ORF">Wenmar_03678</name>
</gene>
<dbReference type="InterPro" id="IPR005632">
    <property type="entry name" value="Chaperone_Skp"/>
</dbReference>
<dbReference type="OrthoDB" id="7868372at2"/>
<reference evidence="4 5" key="1">
    <citation type="submission" date="2013-01" db="EMBL/GenBank/DDBJ databases">
        <authorList>
            <person name="Fiebig A."/>
            <person name="Goeker M."/>
            <person name="Klenk H.-P.P."/>
        </authorList>
    </citation>
    <scope>NUCLEOTIDE SEQUENCE [LARGE SCALE GENOMIC DNA]</scope>
    <source>
        <strain evidence="4 5">DSM 24838</strain>
    </source>
</reference>
<dbReference type="Proteomes" id="UP000035100">
    <property type="component" value="Unassembled WGS sequence"/>
</dbReference>
<evidence type="ECO:0000313" key="5">
    <source>
        <dbReference type="Proteomes" id="UP000035100"/>
    </source>
</evidence>
<feature type="coiled-coil region" evidence="1">
    <location>
        <begin position="66"/>
        <end position="93"/>
    </location>
</feature>
<dbReference type="SMART" id="SM00935">
    <property type="entry name" value="OmpH"/>
    <property type="match status" value="1"/>
</dbReference>
<dbReference type="eggNOG" id="COG2825">
    <property type="taxonomic scope" value="Bacteria"/>
</dbReference>
<accession>A0A0D0PZF6</accession>
<evidence type="ECO:0000313" key="4">
    <source>
        <dbReference type="EMBL" id="KIQ67719.1"/>
    </source>
</evidence>
<keyword evidence="5" id="KW-1185">Reference proteome</keyword>
<feature type="region of interest" description="Disordered" evidence="2">
    <location>
        <begin position="188"/>
        <end position="228"/>
    </location>
</feature>
<dbReference type="AlphaFoldDB" id="A0A0D0PZF6"/>
<keyword evidence="1" id="KW-0175">Coiled coil</keyword>
<feature type="chain" id="PRO_5002218897" evidence="3">
    <location>
        <begin position="26"/>
        <end position="228"/>
    </location>
</feature>
<keyword evidence="3" id="KW-0732">Signal</keyword>
<evidence type="ECO:0000256" key="3">
    <source>
        <dbReference type="SAM" id="SignalP"/>
    </source>
</evidence>
<feature type="signal peptide" evidence="3">
    <location>
        <begin position="1"/>
        <end position="25"/>
    </location>
</feature>
<dbReference type="InterPro" id="IPR024930">
    <property type="entry name" value="Skp_dom_sf"/>
</dbReference>
<feature type="compositionally biased region" description="Low complexity" evidence="2">
    <location>
        <begin position="196"/>
        <end position="205"/>
    </location>
</feature>
<organism evidence="4 5">
    <name type="scientific">Wenxinia marina DSM 24838</name>
    <dbReference type="NCBI Taxonomy" id="1123501"/>
    <lineage>
        <taxon>Bacteria</taxon>
        <taxon>Pseudomonadati</taxon>
        <taxon>Pseudomonadota</taxon>
        <taxon>Alphaproteobacteria</taxon>
        <taxon>Rhodobacterales</taxon>
        <taxon>Roseobacteraceae</taxon>
        <taxon>Wenxinia</taxon>
    </lineage>
</organism>
<sequence>MRRAVRSALALAALLAGAPGLPARAQDQTTMSVTDSLPLQGPVRSPVLTIDLERLYAGSDFGERVAADIRAATEALAAENRQIEAELTAEEQSLTDRRPTMEPEAFRAEAEAFAERVQTIRREQDAKERALQDRLVAGRDAFFAAATPVLGRMMLDAGAAVILDRRNVFLGVGLVDITDSAIQRIDAEVGDGASEAPAPDTGSDPAPGPAAPAEQDSAPPDGAEAADD</sequence>
<dbReference type="STRING" id="1123501.Wenmar_03678"/>
<proteinExistence type="predicted"/>
<evidence type="ECO:0000256" key="2">
    <source>
        <dbReference type="SAM" id="MobiDB-lite"/>
    </source>
</evidence>
<comment type="caution">
    <text evidence="4">The sequence shown here is derived from an EMBL/GenBank/DDBJ whole genome shotgun (WGS) entry which is preliminary data.</text>
</comment>
<dbReference type="SUPFAM" id="SSF111384">
    <property type="entry name" value="OmpH-like"/>
    <property type="match status" value="1"/>
</dbReference>
<dbReference type="PATRIC" id="fig|1123501.6.peg.3805"/>
<dbReference type="RefSeq" id="WP_018302453.1">
    <property type="nucleotide sequence ID" value="NZ_KB902284.1"/>
</dbReference>
<dbReference type="GO" id="GO:0051082">
    <property type="term" value="F:unfolded protein binding"/>
    <property type="evidence" value="ECO:0007669"/>
    <property type="project" value="InterPro"/>
</dbReference>
<dbReference type="Gene3D" id="3.30.910.20">
    <property type="entry name" value="Skp domain"/>
    <property type="match status" value="1"/>
</dbReference>
<evidence type="ECO:0000256" key="1">
    <source>
        <dbReference type="SAM" id="Coils"/>
    </source>
</evidence>
<name>A0A0D0PZF6_9RHOB</name>